<keyword evidence="6" id="KW-1185">Reference proteome</keyword>
<feature type="repeat" description="WD" evidence="3">
    <location>
        <begin position="111"/>
        <end position="160"/>
    </location>
</feature>
<evidence type="ECO:0000313" key="6">
    <source>
        <dbReference type="Proteomes" id="UP001480595"/>
    </source>
</evidence>
<dbReference type="RefSeq" id="XP_066713984.1">
    <property type="nucleotide sequence ID" value="XM_066860395.1"/>
</dbReference>
<organism evidence="5 6">
    <name type="scientific">Apiospora phragmitis</name>
    <dbReference type="NCBI Taxonomy" id="2905665"/>
    <lineage>
        <taxon>Eukaryota</taxon>
        <taxon>Fungi</taxon>
        <taxon>Dikarya</taxon>
        <taxon>Ascomycota</taxon>
        <taxon>Pezizomycotina</taxon>
        <taxon>Sordariomycetes</taxon>
        <taxon>Xylariomycetidae</taxon>
        <taxon>Amphisphaeriales</taxon>
        <taxon>Apiosporaceae</taxon>
        <taxon>Apiospora</taxon>
    </lineage>
</organism>
<feature type="repeat" description="WD" evidence="3">
    <location>
        <begin position="12"/>
        <end position="53"/>
    </location>
</feature>
<dbReference type="Pfam" id="PF00400">
    <property type="entry name" value="WD40"/>
    <property type="match status" value="3"/>
</dbReference>
<evidence type="ECO:0000256" key="4">
    <source>
        <dbReference type="SAM" id="MobiDB-lite"/>
    </source>
</evidence>
<evidence type="ECO:0000256" key="3">
    <source>
        <dbReference type="PROSITE-ProRule" id="PRU00221"/>
    </source>
</evidence>
<dbReference type="PRINTS" id="PR00320">
    <property type="entry name" value="GPROTEINBRPT"/>
</dbReference>
<dbReference type="Gene3D" id="2.130.10.10">
    <property type="entry name" value="YVTN repeat-like/Quinoprotein amine dehydrogenase"/>
    <property type="match status" value="1"/>
</dbReference>
<keyword evidence="1 3" id="KW-0853">WD repeat</keyword>
<sequence>MGSATPADTVLPADAEDTISSVSWSPAANHLAAASWDGKVRIYDVAPGPSARAAAMLSTDNPVLSCDWAKPFDYIYTNGDVCAKDGTMVLAGGAGKRPHLLHLATGQQAAIGSHDAPIRSVRFLDTAALGASSPAHLFATGSWDKTVKYWDLRQPEKPLATLACADRVYAMDTEASLLVVATAGRHIHLVDLRNPSVFLRTTQSPLKYQTRAVSVFPDGRGWATASIEGRCGINAADEKSDGKSINFTFRCHRSAADLKNMNKVYTVNDVQFHPVRATTFVTAGSDGTFHFWDRISHTRYKSYEPPVTAATAVTTAGSKTTNGNAQGGRNNNNNSSSDSARAAITTTAFNRDGSLFAYAVGYDWSKGHAANSPEYPNRLVLHSVTEEDVQPRGRNRGMKPGNRLSWG</sequence>
<evidence type="ECO:0000256" key="2">
    <source>
        <dbReference type="ARBA" id="ARBA00022737"/>
    </source>
</evidence>
<evidence type="ECO:0008006" key="7">
    <source>
        <dbReference type="Google" id="ProtNLM"/>
    </source>
</evidence>
<dbReference type="SUPFAM" id="SSF50978">
    <property type="entry name" value="WD40 repeat-like"/>
    <property type="match status" value="1"/>
</dbReference>
<gene>
    <name evidence="5" type="ORF">PG994_008986</name>
</gene>
<dbReference type="InterPro" id="IPR020472">
    <property type="entry name" value="WD40_PAC1"/>
</dbReference>
<evidence type="ECO:0000256" key="1">
    <source>
        <dbReference type="ARBA" id="ARBA00022574"/>
    </source>
</evidence>
<dbReference type="InterPro" id="IPR001680">
    <property type="entry name" value="WD40_rpt"/>
</dbReference>
<dbReference type="InterPro" id="IPR015943">
    <property type="entry name" value="WD40/YVTN_repeat-like_dom_sf"/>
</dbReference>
<protein>
    <recommendedName>
        <fullName evidence="7">Poly(A)+ RNA export protein</fullName>
    </recommendedName>
</protein>
<name>A0ABR1UI10_9PEZI</name>
<dbReference type="EMBL" id="JAQQWL010000009">
    <property type="protein sequence ID" value="KAK8058538.1"/>
    <property type="molecule type" value="Genomic_DNA"/>
</dbReference>
<dbReference type="Proteomes" id="UP001480595">
    <property type="component" value="Unassembled WGS sequence"/>
</dbReference>
<keyword evidence="2" id="KW-0677">Repeat</keyword>
<feature type="region of interest" description="Disordered" evidence="4">
    <location>
        <begin position="316"/>
        <end position="339"/>
    </location>
</feature>
<dbReference type="InterPro" id="IPR036322">
    <property type="entry name" value="WD40_repeat_dom_sf"/>
</dbReference>
<dbReference type="SMART" id="SM00320">
    <property type="entry name" value="WD40"/>
    <property type="match status" value="4"/>
</dbReference>
<dbReference type="GeneID" id="92093458"/>
<reference evidence="5 6" key="1">
    <citation type="submission" date="2023-01" db="EMBL/GenBank/DDBJ databases">
        <title>Analysis of 21 Apiospora genomes using comparative genomics revels a genus with tremendous synthesis potential of carbohydrate active enzymes and secondary metabolites.</title>
        <authorList>
            <person name="Sorensen T."/>
        </authorList>
    </citation>
    <scope>NUCLEOTIDE SEQUENCE [LARGE SCALE GENOMIC DNA]</scope>
    <source>
        <strain evidence="5 6">CBS 135458</strain>
    </source>
</reference>
<comment type="caution">
    <text evidence="5">The sequence shown here is derived from an EMBL/GenBank/DDBJ whole genome shotgun (WGS) entry which is preliminary data.</text>
</comment>
<proteinExistence type="predicted"/>
<evidence type="ECO:0000313" key="5">
    <source>
        <dbReference type="EMBL" id="KAK8058538.1"/>
    </source>
</evidence>
<feature type="region of interest" description="Disordered" evidence="4">
    <location>
        <begin position="386"/>
        <end position="407"/>
    </location>
</feature>
<accession>A0ABR1UI10</accession>
<dbReference type="PROSITE" id="PS50082">
    <property type="entry name" value="WD_REPEATS_2"/>
    <property type="match status" value="2"/>
</dbReference>
<dbReference type="PANTHER" id="PTHR10971">
    <property type="entry name" value="MRNA EXPORT FACTOR AND BUB3"/>
    <property type="match status" value="1"/>
</dbReference>